<keyword evidence="9" id="KW-0812">Transmembrane</keyword>
<evidence type="ECO:0000256" key="7">
    <source>
        <dbReference type="ARBA" id="ARBA00022840"/>
    </source>
</evidence>
<dbReference type="PANTHER" id="PTHR24421:SF10">
    <property type="entry name" value="NITRATE_NITRITE SENSOR PROTEIN NARQ"/>
    <property type="match status" value="1"/>
</dbReference>
<evidence type="ECO:0000313" key="12">
    <source>
        <dbReference type="EMBL" id="MFD1677752.1"/>
    </source>
</evidence>
<keyword evidence="3" id="KW-0597">Phosphoprotein</keyword>
<protein>
    <recommendedName>
        <fullName evidence="2">histidine kinase</fullName>
        <ecNumber evidence="2">2.7.13.3</ecNumber>
    </recommendedName>
</protein>
<dbReference type="EMBL" id="JBHUCX010000099">
    <property type="protein sequence ID" value="MFD1677752.1"/>
    <property type="molecule type" value="Genomic_DNA"/>
</dbReference>
<dbReference type="SUPFAM" id="SSF55874">
    <property type="entry name" value="ATPase domain of HSP90 chaperone/DNA topoisomerase II/histidine kinase"/>
    <property type="match status" value="1"/>
</dbReference>
<dbReference type="InterPro" id="IPR011712">
    <property type="entry name" value="Sig_transdc_His_kin_sub3_dim/P"/>
</dbReference>
<keyword evidence="7" id="KW-0067">ATP-binding</keyword>
<comment type="catalytic activity">
    <reaction evidence="1">
        <text>ATP + protein L-histidine = ADP + protein N-phospho-L-histidine.</text>
        <dbReference type="EC" id="2.7.13.3"/>
    </reaction>
</comment>
<dbReference type="EC" id="2.7.13.3" evidence="2"/>
<organism evidence="12 13">
    <name type="scientific">Alicyclobacillus fodiniaquatilis</name>
    <dbReference type="NCBI Taxonomy" id="1661150"/>
    <lineage>
        <taxon>Bacteria</taxon>
        <taxon>Bacillati</taxon>
        <taxon>Bacillota</taxon>
        <taxon>Bacilli</taxon>
        <taxon>Bacillales</taxon>
        <taxon>Alicyclobacillaceae</taxon>
        <taxon>Alicyclobacillus</taxon>
    </lineage>
</organism>
<keyword evidence="9" id="KW-1133">Transmembrane helix</keyword>
<feature type="transmembrane region" description="Helical" evidence="9">
    <location>
        <begin position="81"/>
        <end position="106"/>
    </location>
</feature>
<feature type="domain" description="Histidine kinase/HSP90-like ATPase" evidence="10">
    <location>
        <begin position="315"/>
        <end position="400"/>
    </location>
</feature>
<keyword evidence="8" id="KW-0902">Two-component regulatory system</keyword>
<keyword evidence="5" id="KW-0547">Nucleotide-binding</keyword>
<dbReference type="RefSeq" id="WP_377945666.1">
    <property type="nucleotide sequence ID" value="NZ_JBHUCX010000099.1"/>
</dbReference>
<dbReference type="InterPro" id="IPR003594">
    <property type="entry name" value="HATPase_dom"/>
</dbReference>
<proteinExistence type="predicted"/>
<dbReference type="InterPro" id="IPR036890">
    <property type="entry name" value="HATPase_C_sf"/>
</dbReference>
<dbReference type="Pfam" id="PF07730">
    <property type="entry name" value="HisKA_3"/>
    <property type="match status" value="1"/>
</dbReference>
<feature type="transmembrane region" description="Helical" evidence="9">
    <location>
        <begin position="155"/>
        <end position="172"/>
    </location>
</feature>
<evidence type="ECO:0000313" key="13">
    <source>
        <dbReference type="Proteomes" id="UP001597079"/>
    </source>
</evidence>
<feature type="transmembrane region" description="Helical" evidence="9">
    <location>
        <begin position="55"/>
        <end position="75"/>
    </location>
</feature>
<evidence type="ECO:0000259" key="10">
    <source>
        <dbReference type="Pfam" id="PF02518"/>
    </source>
</evidence>
<evidence type="ECO:0000256" key="4">
    <source>
        <dbReference type="ARBA" id="ARBA00022679"/>
    </source>
</evidence>
<evidence type="ECO:0000256" key="1">
    <source>
        <dbReference type="ARBA" id="ARBA00000085"/>
    </source>
</evidence>
<name>A0ABW4JSA3_9BACL</name>
<keyword evidence="13" id="KW-1185">Reference proteome</keyword>
<dbReference type="Gene3D" id="1.20.5.1930">
    <property type="match status" value="1"/>
</dbReference>
<feature type="transmembrane region" description="Helical" evidence="9">
    <location>
        <begin position="25"/>
        <end position="43"/>
    </location>
</feature>
<dbReference type="CDD" id="cd16917">
    <property type="entry name" value="HATPase_UhpB-NarQ-NarX-like"/>
    <property type="match status" value="1"/>
</dbReference>
<evidence type="ECO:0000256" key="9">
    <source>
        <dbReference type="SAM" id="Phobius"/>
    </source>
</evidence>
<dbReference type="Pfam" id="PF02518">
    <property type="entry name" value="HATPase_c"/>
    <property type="match status" value="1"/>
</dbReference>
<evidence type="ECO:0000256" key="3">
    <source>
        <dbReference type="ARBA" id="ARBA00022553"/>
    </source>
</evidence>
<dbReference type="Proteomes" id="UP001597079">
    <property type="component" value="Unassembled WGS sequence"/>
</dbReference>
<keyword evidence="6 12" id="KW-0418">Kinase</keyword>
<dbReference type="GO" id="GO:0016301">
    <property type="term" value="F:kinase activity"/>
    <property type="evidence" value="ECO:0007669"/>
    <property type="project" value="UniProtKB-KW"/>
</dbReference>
<evidence type="ECO:0000256" key="5">
    <source>
        <dbReference type="ARBA" id="ARBA00022741"/>
    </source>
</evidence>
<accession>A0ABW4JSA3</accession>
<sequence length="406" mass="45864">MLRYDERMNRYLEKWNPFLDMDGPFYVWLRKVVLCGVFLWAYLSSEYGDTMSMLLVGKYVLLLIQVVLFLLPRAIVNRYVMVIGTFLALVVVWWLVLHGGTFSVLLRSGRLSDTTQMLWPLLVWLPTNSRRIDPVTVILIAVVAAVIVLTSHVEPVYMVLQGLAVVWLCLGIRSGRLRREAHLQLQQAHRELEQATLESMRHAAMEERLRIARDMHDGVGHQLTSLIVQLQATEFAIGQDDKRAAQMTGEALATARESLQALRMTVRQFESTDDRLTLTAFRALVRSVEEKSQVTCALAMDVDMEGWSAQSVMVLYRVLQETLTNVIRHATATHVDVEIHTVETNVVLTVGDDGRIDDIAAIAHGFGMRTMRARCQAIGGEFTLSLNGAHGLKVQAVIPQRVEEDR</sequence>
<evidence type="ECO:0000256" key="8">
    <source>
        <dbReference type="ARBA" id="ARBA00023012"/>
    </source>
</evidence>
<reference evidence="13" key="1">
    <citation type="journal article" date="2019" name="Int. J. Syst. Evol. Microbiol.">
        <title>The Global Catalogue of Microorganisms (GCM) 10K type strain sequencing project: providing services to taxonomists for standard genome sequencing and annotation.</title>
        <authorList>
            <consortium name="The Broad Institute Genomics Platform"/>
            <consortium name="The Broad Institute Genome Sequencing Center for Infectious Disease"/>
            <person name="Wu L."/>
            <person name="Ma J."/>
        </authorList>
    </citation>
    <scope>NUCLEOTIDE SEQUENCE [LARGE SCALE GENOMIC DNA]</scope>
    <source>
        <strain evidence="13">CGMCC 1.12286</strain>
    </source>
</reference>
<evidence type="ECO:0000256" key="2">
    <source>
        <dbReference type="ARBA" id="ARBA00012438"/>
    </source>
</evidence>
<dbReference type="InterPro" id="IPR050482">
    <property type="entry name" value="Sensor_HK_TwoCompSys"/>
</dbReference>
<dbReference type="PANTHER" id="PTHR24421">
    <property type="entry name" value="NITRATE/NITRITE SENSOR PROTEIN NARX-RELATED"/>
    <property type="match status" value="1"/>
</dbReference>
<comment type="caution">
    <text evidence="12">The sequence shown here is derived from an EMBL/GenBank/DDBJ whole genome shotgun (WGS) entry which is preliminary data.</text>
</comment>
<gene>
    <name evidence="12" type="ORF">ACFSB2_24115</name>
</gene>
<evidence type="ECO:0000259" key="11">
    <source>
        <dbReference type="Pfam" id="PF07730"/>
    </source>
</evidence>
<feature type="transmembrane region" description="Helical" evidence="9">
    <location>
        <begin position="132"/>
        <end position="149"/>
    </location>
</feature>
<keyword evidence="9" id="KW-0472">Membrane</keyword>
<feature type="domain" description="Signal transduction histidine kinase subgroup 3 dimerisation and phosphoacceptor" evidence="11">
    <location>
        <begin position="207"/>
        <end position="272"/>
    </location>
</feature>
<keyword evidence="4" id="KW-0808">Transferase</keyword>
<evidence type="ECO:0000256" key="6">
    <source>
        <dbReference type="ARBA" id="ARBA00022777"/>
    </source>
</evidence>
<dbReference type="Gene3D" id="3.30.565.10">
    <property type="entry name" value="Histidine kinase-like ATPase, C-terminal domain"/>
    <property type="match status" value="1"/>
</dbReference>